<reference evidence="10 11" key="1">
    <citation type="submission" date="2006-04" db="EMBL/GenBank/DDBJ databases">
        <authorList>
            <person name="Nierman W.C."/>
        </authorList>
    </citation>
    <scope>NUCLEOTIDE SEQUENCE [LARGE SCALE GENOMIC DNA]</scope>
    <source>
        <strain evidence="10 11">DW4/3-1</strain>
    </source>
</reference>
<name>Q091A7_STIAD</name>
<evidence type="ECO:0000256" key="8">
    <source>
        <dbReference type="ARBA" id="ARBA00035655"/>
    </source>
</evidence>
<proteinExistence type="inferred from homology"/>
<evidence type="ECO:0000256" key="4">
    <source>
        <dbReference type="ARBA" id="ARBA00022519"/>
    </source>
</evidence>
<feature type="transmembrane region" description="Helical" evidence="9">
    <location>
        <begin position="140"/>
        <end position="157"/>
    </location>
</feature>
<dbReference type="PANTHER" id="PTHR30574:SF1">
    <property type="entry name" value="SULPHUR TRANSPORT DOMAIN-CONTAINING PROTEIN"/>
    <property type="match status" value="1"/>
</dbReference>
<comment type="similarity">
    <text evidence="8">Belongs to the TsuA/YedE (TC 9.B.102) family.</text>
</comment>
<protein>
    <submittedName>
        <fullName evidence="10">YeeE/YedE</fullName>
    </submittedName>
</protein>
<evidence type="ECO:0000256" key="5">
    <source>
        <dbReference type="ARBA" id="ARBA00022692"/>
    </source>
</evidence>
<comment type="caution">
    <text evidence="10">The sequence shown here is derived from an EMBL/GenBank/DDBJ whole genome shotgun (WGS) entry which is preliminary data.</text>
</comment>
<feature type="transmembrane region" description="Helical" evidence="9">
    <location>
        <begin position="108"/>
        <end position="128"/>
    </location>
</feature>
<dbReference type="InterPro" id="IPR007272">
    <property type="entry name" value="Sulf_transp_TsuA/YedE"/>
</dbReference>
<organism evidence="10 11">
    <name type="scientific">Stigmatella aurantiaca (strain DW4/3-1)</name>
    <dbReference type="NCBI Taxonomy" id="378806"/>
    <lineage>
        <taxon>Bacteria</taxon>
        <taxon>Pseudomonadati</taxon>
        <taxon>Myxococcota</taxon>
        <taxon>Myxococcia</taxon>
        <taxon>Myxococcales</taxon>
        <taxon>Cystobacterineae</taxon>
        <taxon>Archangiaceae</taxon>
        <taxon>Stigmatella</taxon>
    </lineage>
</organism>
<evidence type="ECO:0000256" key="9">
    <source>
        <dbReference type="SAM" id="Phobius"/>
    </source>
</evidence>
<evidence type="ECO:0000256" key="2">
    <source>
        <dbReference type="ARBA" id="ARBA00022448"/>
    </source>
</evidence>
<keyword evidence="2" id="KW-0813">Transport</keyword>
<dbReference type="AlphaFoldDB" id="Q091A7"/>
<evidence type="ECO:0000256" key="3">
    <source>
        <dbReference type="ARBA" id="ARBA00022475"/>
    </source>
</evidence>
<comment type="subcellular location">
    <subcellularLocation>
        <location evidence="1">Cell inner membrane</location>
        <topology evidence="1">Multi-pass membrane protein</topology>
    </subcellularLocation>
</comment>
<feature type="transmembrane region" description="Helical" evidence="9">
    <location>
        <begin position="177"/>
        <end position="198"/>
    </location>
</feature>
<sequence>MAQRLTQGQGGIAGLSIERSVRLNRRIRAKALNEGRHCPPRVQRAEAGCVKIPRSTPAKGLMSSLLLPLLGGALIGLSASLLLLFNGRIAGISGIAGGLFGEMKGERGWRLAFLGGLVGGGLLLRVVWPETLGTSHAPGSGWLVAAGLLVGVGTRLGNGCTSGHGVCGLARGSRRSFVATLTFMATGALTVFFVRHVLGSAG</sequence>
<keyword evidence="4" id="KW-0997">Cell inner membrane</keyword>
<evidence type="ECO:0000313" key="10">
    <source>
        <dbReference type="EMBL" id="EAU66286.1"/>
    </source>
</evidence>
<dbReference type="PATRIC" id="fig|378806.16.peg.5407"/>
<dbReference type="Proteomes" id="UP000032702">
    <property type="component" value="Unassembled WGS sequence"/>
</dbReference>
<keyword evidence="6 9" id="KW-1133">Transmembrane helix</keyword>
<keyword evidence="5 9" id="KW-0812">Transmembrane</keyword>
<dbReference type="PANTHER" id="PTHR30574">
    <property type="entry name" value="INNER MEMBRANE PROTEIN YEDE"/>
    <property type="match status" value="1"/>
</dbReference>
<evidence type="ECO:0000256" key="7">
    <source>
        <dbReference type="ARBA" id="ARBA00023136"/>
    </source>
</evidence>
<keyword evidence="7 9" id="KW-0472">Membrane</keyword>
<dbReference type="EMBL" id="AAMD01000059">
    <property type="protein sequence ID" value="EAU66286.1"/>
    <property type="molecule type" value="Genomic_DNA"/>
</dbReference>
<dbReference type="GO" id="GO:0005886">
    <property type="term" value="C:plasma membrane"/>
    <property type="evidence" value="ECO:0007669"/>
    <property type="project" value="UniProtKB-SubCell"/>
</dbReference>
<evidence type="ECO:0000256" key="6">
    <source>
        <dbReference type="ARBA" id="ARBA00022989"/>
    </source>
</evidence>
<evidence type="ECO:0000313" key="11">
    <source>
        <dbReference type="Proteomes" id="UP000032702"/>
    </source>
</evidence>
<accession>Q091A7</accession>
<feature type="transmembrane region" description="Helical" evidence="9">
    <location>
        <begin position="65"/>
        <end position="87"/>
    </location>
</feature>
<keyword evidence="3" id="KW-1003">Cell membrane</keyword>
<gene>
    <name evidence="10" type="ORF">STIAU_2529</name>
</gene>
<evidence type="ECO:0000256" key="1">
    <source>
        <dbReference type="ARBA" id="ARBA00004429"/>
    </source>
</evidence>